<dbReference type="PANTHER" id="PTHR11505">
    <property type="entry name" value="L1 TRANSPOSABLE ELEMENT-RELATED"/>
    <property type="match status" value="1"/>
</dbReference>
<proteinExistence type="predicted"/>
<name>A0A974DME9_XENLA</name>
<evidence type="ECO:0000313" key="2">
    <source>
        <dbReference type="Proteomes" id="UP000694892"/>
    </source>
</evidence>
<sequence>MSSKANGKTYEKANKKNVKLQDMDTNSIFLSHNSAPTRTSLSDDYSIIAAEVARLINTVIETIIGKAINKLQDKISDISGKLSTHDKRFGEIVDAVSQIQEETIDSISRIDFLEKQTQELKLKLDDWENRSRRNNLRFINIPESYQNDSLYALISKTIPLKLGLPQECYNFKIERLHRI</sequence>
<dbReference type="AlphaFoldDB" id="A0A974DME9"/>
<evidence type="ECO:0000313" key="1">
    <source>
        <dbReference type="EMBL" id="OCT94603.1"/>
    </source>
</evidence>
<dbReference type="EMBL" id="CM004468">
    <property type="protein sequence ID" value="OCT94603.1"/>
    <property type="molecule type" value="Genomic_DNA"/>
</dbReference>
<dbReference type="Proteomes" id="UP000694892">
    <property type="component" value="Chromosome 2L"/>
</dbReference>
<accession>A0A974DME9</accession>
<gene>
    <name evidence="1" type="ORF">XELAEV_18012285mg</name>
</gene>
<protein>
    <submittedName>
        <fullName evidence="1">Uncharacterized protein</fullName>
    </submittedName>
</protein>
<dbReference type="InterPro" id="IPR004244">
    <property type="entry name" value="Transposase_22"/>
</dbReference>
<reference evidence="2" key="1">
    <citation type="journal article" date="2016" name="Nature">
        <title>Genome evolution in the allotetraploid frog Xenopus laevis.</title>
        <authorList>
            <person name="Session A.M."/>
            <person name="Uno Y."/>
            <person name="Kwon T."/>
            <person name="Chapman J.A."/>
            <person name="Toyoda A."/>
            <person name="Takahashi S."/>
            <person name="Fukui A."/>
            <person name="Hikosaka A."/>
            <person name="Suzuki A."/>
            <person name="Kondo M."/>
            <person name="van Heeringen S.J."/>
            <person name="Quigley I."/>
            <person name="Heinz S."/>
            <person name="Ogino H."/>
            <person name="Ochi H."/>
            <person name="Hellsten U."/>
            <person name="Lyons J.B."/>
            <person name="Simakov O."/>
            <person name="Putnam N."/>
            <person name="Stites J."/>
            <person name="Kuroki Y."/>
            <person name="Tanaka T."/>
            <person name="Michiue T."/>
            <person name="Watanabe M."/>
            <person name="Bogdanovic O."/>
            <person name="Lister R."/>
            <person name="Georgiou G."/>
            <person name="Paranjpe S.S."/>
            <person name="van Kruijsbergen I."/>
            <person name="Shu S."/>
            <person name="Carlson J."/>
            <person name="Kinoshita T."/>
            <person name="Ohta Y."/>
            <person name="Mawaribuchi S."/>
            <person name="Jenkins J."/>
            <person name="Grimwood J."/>
            <person name="Schmutz J."/>
            <person name="Mitros T."/>
            <person name="Mozaffari S.V."/>
            <person name="Suzuki Y."/>
            <person name="Haramoto Y."/>
            <person name="Yamamoto T.S."/>
            <person name="Takagi C."/>
            <person name="Heald R."/>
            <person name="Miller K."/>
            <person name="Haudenschild C."/>
            <person name="Kitzman J."/>
            <person name="Nakayama T."/>
            <person name="Izutsu Y."/>
            <person name="Robert J."/>
            <person name="Fortriede J."/>
            <person name="Burns K."/>
            <person name="Lotay V."/>
            <person name="Karimi K."/>
            <person name="Yasuoka Y."/>
            <person name="Dichmann D.S."/>
            <person name="Flajnik M.F."/>
            <person name="Houston D.W."/>
            <person name="Shendure J."/>
            <person name="DuPasquier L."/>
            <person name="Vize P.D."/>
            <person name="Zorn A.M."/>
            <person name="Ito M."/>
            <person name="Marcotte E.M."/>
            <person name="Wallingford J.B."/>
            <person name="Ito Y."/>
            <person name="Asashima M."/>
            <person name="Ueno N."/>
            <person name="Matsuda Y."/>
            <person name="Veenstra G.J."/>
            <person name="Fujiyama A."/>
            <person name="Harland R.M."/>
            <person name="Taira M."/>
            <person name="Rokhsar D.S."/>
        </authorList>
    </citation>
    <scope>NUCLEOTIDE SEQUENCE [LARGE SCALE GENOMIC DNA]</scope>
    <source>
        <strain evidence="2">J</strain>
    </source>
</reference>
<organism evidence="1 2">
    <name type="scientific">Xenopus laevis</name>
    <name type="common">African clawed frog</name>
    <dbReference type="NCBI Taxonomy" id="8355"/>
    <lineage>
        <taxon>Eukaryota</taxon>
        <taxon>Metazoa</taxon>
        <taxon>Chordata</taxon>
        <taxon>Craniata</taxon>
        <taxon>Vertebrata</taxon>
        <taxon>Euteleostomi</taxon>
        <taxon>Amphibia</taxon>
        <taxon>Batrachia</taxon>
        <taxon>Anura</taxon>
        <taxon>Pipoidea</taxon>
        <taxon>Pipidae</taxon>
        <taxon>Xenopodinae</taxon>
        <taxon>Xenopus</taxon>
        <taxon>Xenopus</taxon>
    </lineage>
</organism>
<dbReference type="Gene3D" id="3.30.70.1820">
    <property type="entry name" value="L1 transposable element, RRM domain"/>
    <property type="match status" value="1"/>
</dbReference>